<dbReference type="InterPro" id="IPR051164">
    <property type="entry name" value="NmrA-like_oxidored"/>
</dbReference>
<gene>
    <name evidence="4" type="ORF">SEMRO_819_G207060.1</name>
</gene>
<evidence type="ECO:0000313" key="5">
    <source>
        <dbReference type="Proteomes" id="UP001153069"/>
    </source>
</evidence>
<dbReference type="InterPro" id="IPR008030">
    <property type="entry name" value="NmrA-like"/>
</dbReference>
<evidence type="ECO:0000313" key="4">
    <source>
        <dbReference type="EMBL" id="CAB9516971.1"/>
    </source>
</evidence>
<evidence type="ECO:0000259" key="3">
    <source>
        <dbReference type="Pfam" id="PF05368"/>
    </source>
</evidence>
<dbReference type="Pfam" id="PF05368">
    <property type="entry name" value="NmrA"/>
    <property type="match status" value="1"/>
</dbReference>
<accession>A0A9N8HK94</accession>
<comment type="similarity">
    <text evidence="1">Belongs to the NmrA-type oxidoreductase family.</text>
</comment>
<dbReference type="Proteomes" id="UP001153069">
    <property type="component" value="Unassembled WGS sequence"/>
</dbReference>
<dbReference type="EMBL" id="CAICTM010000818">
    <property type="protein sequence ID" value="CAB9516971.1"/>
    <property type="molecule type" value="Genomic_DNA"/>
</dbReference>
<name>A0A9N8HK94_9STRA</name>
<reference evidence="4" key="1">
    <citation type="submission" date="2020-06" db="EMBL/GenBank/DDBJ databases">
        <authorList>
            <consortium name="Plant Systems Biology data submission"/>
        </authorList>
    </citation>
    <scope>NUCLEOTIDE SEQUENCE</scope>
    <source>
        <strain evidence="4">D6</strain>
    </source>
</reference>
<sequence length="295" mass="32320">MISLPKAIVVGATGYIGQSTLSSLVSRHGDKLQIFAGSRDPSKVSMEGVESIKADMGDKDQLTNVLKGFDHVFLVIPGHHERTKLGLNGLEAAKAAGVKHVLLLSVLTAETDTIFGRQFKPLEDRAKEIGIGYTIIRLPLFMDNYYAHAQSIIDQDTFYVPHAADKKHTPVSVADAGKAAADILASPEKHTGQTYKLVSPSFSMNDVAAAFSWARRFPVKMTQVPYEAAKKAFMGMGFPEWQVDGIMELYKLVDEESSVTNEKKTGDIEHITGEKPMTIDQWVNMNKAGFGVMEC</sequence>
<keyword evidence="2" id="KW-0521">NADP</keyword>
<proteinExistence type="inferred from homology"/>
<evidence type="ECO:0000256" key="1">
    <source>
        <dbReference type="ARBA" id="ARBA00006328"/>
    </source>
</evidence>
<comment type="caution">
    <text evidence="4">The sequence shown here is derived from an EMBL/GenBank/DDBJ whole genome shotgun (WGS) entry which is preliminary data.</text>
</comment>
<dbReference type="SUPFAM" id="SSF51735">
    <property type="entry name" value="NAD(P)-binding Rossmann-fold domains"/>
    <property type="match status" value="1"/>
</dbReference>
<dbReference type="PANTHER" id="PTHR42748:SF18">
    <property type="entry name" value="NMRA-LIKE DOMAIN-CONTAINING PROTEIN"/>
    <property type="match status" value="1"/>
</dbReference>
<dbReference type="PANTHER" id="PTHR42748">
    <property type="entry name" value="NITROGEN METABOLITE REPRESSION PROTEIN NMRA FAMILY MEMBER"/>
    <property type="match status" value="1"/>
</dbReference>
<feature type="domain" description="NmrA-like" evidence="3">
    <location>
        <begin position="8"/>
        <end position="280"/>
    </location>
</feature>
<dbReference type="InterPro" id="IPR036291">
    <property type="entry name" value="NAD(P)-bd_dom_sf"/>
</dbReference>
<dbReference type="Gene3D" id="3.40.50.720">
    <property type="entry name" value="NAD(P)-binding Rossmann-like Domain"/>
    <property type="match status" value="1"/>
</dbReference>
<dbReference type="Gene3D" id="3.90.25.10">
    <property type="entry name" value="UDP-galactose 4-epimerase, domain 1"/>
    <property type="match status" value="1"/>
</dbReference>
<dbReference type="OrthoDB" id="300709at2759"/>
<organism evidence="4 5">
    <name type="scientific">Seminavis robusta</name>
    <dbReference type="NCBI Taxonomy" id="568900"/>
    <lineage>
        <taxon>Eukaryota</taxon>
        <taxon>Sar</taxon>
        <taxon>Stramenopiles</taxon>
        <taxon>Ochrophyta</taxon>
        <taxon>Bacillariophyta</taxon>
        <taxon>Bacillariophyceae</taxon>
        <taxon>Bacillariophycidae</taxon>
        <taxon>Naviculales</taxon>
        <taxon>Naviculaceae</taxon>
        <taxon>Seminavis</taxon>
    </lineage>
</organism>
<dbReference type="AlphaFoldDB" id="A0A9N8HK94"/>
<evidence type="ECO:0000256" key="2">
    <source>
        <dbReference type="ARBA" id="ARBA00022857"/>
    </source>
</evidence>
<keyword evidence="5" id="KW-1185">Reference proteome</keyword>
<protein>
    <submittedName>
        <fullName evidence="4">Inherit from COG: epimerase dehydratase</fullName>
    </submittedName>
</protein>